<evidence type="ECO:0000313" key="1">
    <source>
        <dbReference type="EMBL" id="KAK5774411.1"/>
    </source>
</evidence>
<dbReference type="Proteomes" id="UP001358586">
    <property type="component" value="Chromosome 12"/>
</dbReference>
<protein>
    <submittedName>
        <fullName evidence="1">Uncharacterized protein</fullName>
    </submittedName>
</protein>
<organism evidence="1 2">
    <name type="scientific">Gossypium arboreum</name>
    <name type="common">Tree cotton</name>
    <name type="synonym">Gossypium nanking</name>
    <dbReference type="NCBI Taxonomy" id="29729"/>
    <lineage>
        <taxon>Eukaryota</taxon>
        <taxon>Viridiplantae</taxon>
        <taxon>Streptophyta</taxon>
        <taxon>Embryophyta</taxon>
        <taxon>Tracheophyta</taxon>
        <taxon>Spermatophyta</taxon>
        <taxon>Magnoliopsida</taxon>
        <taxon>eudicotyledons</taxon>
        <taxon>Gunneridae</taxon>
        <taxon>Pentapetalae</taxon>
        <taxon>rosids</taxon>
        <taxon>malvids</taxon>
        <taxon>Malvales</taxon>
        <taxon>Malvaceae</taxon>
        <taxon>Malvoideae</taxon>
        <taxon>Gossypium</taxon>
    </lineage>
</organism>
<gene>
    <name evidence="1" type="ORF">PVK06_042266</name>
</gene>
<keyword evidence="2" id="KW-1185">Reference proteome</keyword>
<dbReference type="EMBL" id="JARKNE010000012">
    <property type="protein sequence ID" value="KAK5774411.1"/>
    <property type="molecule type" value="Genomic_DNA"/>
</dbReference>
<sequence length="125" mass="14330">MGTLRCSSIKEAQKGNEYFNTFKAISINRVVVAICERFQLQIVIDQQIKFVGELLGKIANALEQFAEDKTPHLYGEVMSMEVEGFDGDFLYNVFDYLVGHESDAKAFLAKSTKYRKIWLQKFSQC</sequence>
<comment type="caution">
    <text evidence="1">The sequence shown here is derived from an EMBL/GenBank/DDBJ whole genome shotgun (WGS) entry which is preliminary data.</text>
</comment>
<name>A0ABR0MK73_GOSAR</name>
<proteinExistence type="predicted"/>
<accession>A0ABR0MK73</accession>
<reference evidence="1 2" key="1">
    <citation type="submission" date="2023-03" db="EMBL/GenBank/DDBJ databases">
        <title>WGS of Gossypium arboreum.</title>
        <authorList>
            <person name="Yu D."/>
        </authorList>
    </citation>
    <scope>NUCLEOTIDE SEQUENCE [LARGE SCALE GENOMIC DNA]</scope>
    <source>
        <tissue evidence="1">Leaf</tissue>
    </source>
</reference>
<evidence type="ECO:0000313" key="2">
    <source>
        <dbReference type="Proteomes" id="UP001358586"/>
    </source>
</evidence>